<comment type="caution">
    <text evidence="3">The sequence shown here is derived from an EMBL/GenBank/DDBJ whole genome shotgun (WGS) entry which is preliminary data.</text>
</comment>
<dbReference type="Gene3D" id="3.40.190.10">
    <property type="entry name" value="Periplasmic binding protein-like II"/>
    <property type="match status" value="2"/>
</dbReference>
<evidence type="ECO:0000259" key="2">
    <source>
        <dbReference type="Pfam" id="PF09084"/>
    </source>
</evidence>
<dbReference type="PROSITE" id="PS51257">
    <property type="entry name" value="PROKAR_LIPOPROTEIN"/>
    <property type="match status" value="1"/>
</dbReference>
<accession>A0A5N6ME51</accession>
<name>A0A5N6ME51_9MICC</name>
<feature type="signal peptide" evidence="1">
    <location>
        <begin position="1"/>
        <end position="37"/>
    </location>
</feature>
<evidence type="ECO:0000313" key="3">
    <source>
        <dbReference type="EMBL" id="KAD3455943.1"/>
    </source>
</evidence>
<dbReference type="SUPFAM" id="SSF53850">
    <property type="entry name" value="Periplasmic binding protein-like II"/>
    <property type="match status" value="1"/>
</dbReference>
<dbReference type="PANTHER" id="PTHR31528:SF15">
    <property type="entry name" value="RIBOFLAVIN-BINDING PROTEIN RIBY"/>
    <property type="match status" value="1"/>
</dbReference>
<protein>
    <submittedName>
        <fullName evidence="3">PhnD/SsuA/transferrin family substrate-binding protein</fullName>
    </submittedName>
</protein>
<proteinExistence type="predicted"/>
<dbReference type="Pfam" id="PF09084">
    <property type="entry name" value="NMT1"/>
    <property type="match status" value="1"/>
</dbReference>
<dbReference type="InterPro" id="IPR015168">
    <property type="entry name" value="SsuA/THI5"/>
</dbReference>
<feature type="chain" id="PRO_5024954576" evidence="1">
    <location>
        <begin position="38"/>
        <end position="375"/>
    </location>
</feature>
<dbReference type="EMBL" id="VTFX01000006">
    <property type="protein sequence ID" value="KAD3455943.1"/>
    <property type="molecule type" value="Genomic_DNA"/>
</dbReference>
<dbReference type="GO" id="GO:0009228">
    <property type="term" value="P:thiamine biosynthetic process"/>
    <property type="evidence" value="ECO:0007669"/>
    <property type="project" value="InterPro"/>
</dbReference>
<evidence type="ECO:0000313" key="4">
    <source>
        <dbReference type="Proteomes" id="UP000326852"/>
    </source>
</evidence>
<organism evidence="3 4">
    <name type="scientific">Arthrobacter yangruifuii</name>
    <dbReference type="NCBI Taxonomy" id="2606616"/>
    <lineage>
        <taxon>Bacteria</taxon>
        <taxon>Bacillati</taxon>
        <taxon>Actinomycetota</taxon>
        <taxon>Actinomycetes</taxon>
        <taxon>Micrococcales</taxon>
        <taxon>Micrococcaceae</taxon>
        <taxon>Arthrobacter</taxon>
    </lineage>
</organism>
<dbReference type="RefSeq" id="WP_152273141.1">
    <property type="nucleotide sequence ID" value="NZ_VTFX01000006.1"/>
</dbReference>
<dbReference type="PANTHER" id="PTHR31528">
    <property type="entry name" value="4-AMINO-5-HYDROXYMETHYL-2-METHYLPYRIMIDINE PHOSPHATE SYNTHASE THI11-RELATED"/>
    <property type="match status" value="1"/>
</dbReference>
<keyword evidence="1" id="KW-0732">Signal</keyword>
<keyword evidence="4" id="KW-1185">Reference proteome</keyword>
<dbReference type="AlphaFoldDB" id="A0A5N6ME51"/>
<evidence type="ECO:0000256" key="1">
    <source>
        <dbReference type="SAM" id="SignalP"/>
    </source>
</evidence>
<reference evidence="3 4" key="1">
    <citation type="submission" date="2019-08" db="EMBL/GenBank/DDBJ databases">
        <title>Arthrobacter sp. nov., isolated from plateau pika and Tibetan wild ass.</title>
        <authorList>
            <person name="Ge Y."/>
        </authorList>
    </citation>
    <scope>NUCLEOTIDE SEQUENCE [LARGE SCALE GENOMIC DNA]</scope>
    <source>
        <strain evidence="3 4">785</strain>
    </source>
</reference>
<gene>
    <name evidence="3" type="ORF">GD627_14610</name>
</gene>
<sequence>MRKTSHTHVSNRKSFKTAILALAGALALSACSGSATSAGGNPGSGGELQKVKFIVTQAAWSPSYAPLAAAKQLGYFEAEGYDVEFINLAGGTTTATQLEQGVADIAVMSPEPVVIGRSQGSFDAEYFALMMRRSHFGVAIPSGSTVSSAQGLAGKKIGVVSLASAGVQIAKGVAAEAGIDPNTLQFIEIGAGAQAIAAVRQGTVDALSMYDSQYQVMRNNDLDVQELESEFVNGLNAGGLAALPEKIDADPDMYIGVARAIFKGIHYCDTDPEGCVRHLWDMEPSTKANNLPEDQALANDVSVLKVRMEGSYVLEDGEDQWGAFPDGTWQRFVQYMKDSEQVKADVDPQSLYTDQLISQINDFDRAAVEADAQDN</sequence>
<dbReference type="InterPro" id="IPR027939">
    <property type="entry name" value="NMT1/THI5"/>
</dbReference>
<feature type="domain" description="SsuA/THI5-like" evidence="2">
    <location>
        <begin position="62"/>
        <end position="273"/>
    </location>
</feature>
<dbReference type="Proteomes" id="UP000326852">
    <property type="component" value="Unassembled WGS sequence"/>
</dbReference>